<evidence type="ECO:0000256" key="1">
    <source>
        <dbReference type="ARBA" id="ARBA00004651"/>
    </source>
</evidence>
<keyword evidence="7 11" id="KW-1133">Transmembrane helix</keyword>
<organism evidence="12 13">
    <name type="scientific">Anaerovirgula multivorans</name>
    <dbReference type="NCBI Taxonomy" id="312168"/>
    <lineage>
        <taxon>Bacteria</taxon>
        <taxon>Bacillati</taxon>
        <taxon>Bacillota</taxon>
        <taxon>Clostridia</taxon>
        <taxon>Peptostreptococcales</taxon>
        <taxon>Natronincolaceae</taxon>
        <taxon>Anaerovirgula</taxon>
    </lineage>
</organism>
<evidence type="ECO:0000313" key="13">
    <source>
        <dbReference type="Proteomes" id="UP000198304"/>
    </source>
</evidence>
<dbReference type="RefSeq" id="WP_089283666.1">
    <property type="nucleotide sequence ID" value="NZ_FZOJ01000015.1"/>
</dbReference>
<gene>
    <name evidence="12" type="ORF">SAMN05446037_101516</name>
</gene>
<evidence type="ECO:0000256" key="2">
    <source>
        <dbReference type="ARBA" id="ARBA00022448"/>
    </source>
</evidence>
<keyword evidence="13" id="KW-1185">Reference proteome</keyword>
<dbReference type="GO" id="GO:0022857">
    <property type="term" value="F:transmembrane transporter activity"/>
    <property type="evidence" value="ECO:0007669"/>
    <property type="project" value="InterPro"/>
</dbReference>
<dbReference type="PANTHER" id="PTHR32196:SF32">
    <property type="entry name" value="XYLOSE TRANSPORT SYSTEM PERMEASE PROTEIN XYLH"/>
    <property type="match status" value="1"/>
</dbReference>
<comment type="subcellular location">
    <subcellularLocation>
        <location evidence="1">Cell membrane</location>
        <topology evidence="1">Multi-pass membrane protein</topology>
    </subcellularLocation>
</comment>
<evidence type="ECO:0000256" key="3">
    <source>
        <dbReference type="ARBA" id="ARBA00022475"/>
    </source>
</evidence>
<keyword evidence="2" id="KW-0813">Transport</keyword>
<accession>A0A239G1C5</accession>
<dbReference type="OrthoDB" id="9813906at2"/>
<evidence type="ECO:0000256" key="10">
    <source>
        <dbReference type="ARBA" id="ARBA00035686"/>
    </source>
</evidence>
<dbReference type="GO" id="GO:0005886">
    <property type="term" value="C:plasma membrane"/>
    <property type="evidence" value="ECO:0007669"/>
    <property type="project" value="UniProtKB-SubCell"/>
</dbReference>
<dbReference type="InterPro" id="IPR001851">
    <property type="entry name" value="ABC_transp_permease"/>
</dbReference>
<proteinExistence type="predicted"/>
<evidence type="ECO:0000256" key="11">
    <source>
        <dbReference type="SAM" id="Phobius"/>
    </source>
</evidence>
<evidence type="ECO:0000256" key="8">
    <source>
        <dbReference type="ARBA" id="ARBA00023136"/>
    </source>
</evidence>
<keyword evidence="4" id="KW-0997">Cell inner membrane</keyword>
<keyword evidence="8 11" id="KW-0472">Membrane</keyword>
<dbReference type="PANTHER" id="PTHR32196">
    <property type="entry name" value="ABC TRANSPORTER PERMEASE PROTEIN YPHD-RELATED-RELATED"/>
    <property type="match status" value="1"/>
</dbReference>
<evidence type="ECO:0000256" key="7">
    <source>
        <dbReference type="ARBA" id="ARBA00022989"/>
    </source>
</evidence>
<feature type="transmembrane region" description="Helical" evidence="11">
    <location>
        <begin position="211"/>
        <end position="231"/>
    </location>
</feature>
<dbReference type="CDD" id="cd06579">
    <property type="entry name" value="TM_PBP1_transp_AraH_like"/>
    <property type="match status" value="1"/>
</dbReference>
<evidence type="ECO:0000313" key="12">
    <source>
        <dbReference type="EMBL" id="SNS62971.1"/>
    </source>
</evidence>
<dbReference type="EMBL" id="FZOJ01000015">
    <property type="protein sequence ID" value="SNS62971.1"/>
    <property type="molecule type" value="Genomic_DNA"/>
</dbReference>
<dbReference type="Pfam" id="PF02653">
    <property type="entry name" value="BPD_transp_2"/>
    <property type="match status" value="1"/>
</dbReference>
<dbReference type="AlphaFoldDB" id="A0A239G1C5"/>
<reference evidence="12 13" key="1">
    <citation type="submission" date="2017-06" db="EMBL/GenBank/DDBJ databases">
        <authorList>
            <person name="Kim H.J."/>
            <person name="Triplett B.A."/>
        </authorList>
    </citation>
    <scope>NUCLEOTIDE SEQUENCE [LARGE SCALE GENOMIC DNA]</scope>
    <source>
        <strain evidence="12 13">SCA</strain>
    </source>
</reference>
<name>A0A239G1C5_9FIRM</name>
<protein>
    <recommendedName>
        <fullName evidence="10">Xylose transport system permease protein XylH</fullName>
    </recommendedName>
</protein>
<keyword evidence="3" id="KW-1003">Cell membrane</keyword>
<feature type="transmembrane region" description="Helical" evidence="11">
    <location>
        <begin position="362"/>
        <end position="380"/>
    </location>
</feature>
<evidence type="ECO:0000256" key="9">
    <source>
        <dbReference type="ARBA" id="ARBA00035611"/>
    </source>
</evidence>
<sequence>MDHTKITEKKSSLNKTKFDAKMYTMIIALISIWVIFAIATKGNFLTARNISNLIRQMSTTGVLAIGMVFVIISGEIDLSVGSLLGLLGGIAAILNVWFELNAFIVIIITLLIGAIFGLWNGYWVAYKKVPSFIVTLAGMLVFRGLLIGISKGLTIAPLSSGLRAVGQLYLPIAMGYLIAAAVICGSIFMMLRVRKSQIEHGLEVPSMKKEVAKMVGIAALVIVFTVVLNSYRGIPLPVFIMLVLGGVFGCISLSTVFGRRIYAIGGNIEAAKLSGINVSKTKLIIYVVNGMLVAVAGILLTSRLNAASVSAGTNAELDAIAACVIGGTSMMGGAGSVGGALVGALVMASIDNGMSILNTPPFWQFIVKGMILLIAVWVDISSKNKK</sequence>
<feature type="transmembrane region" description="Helical" evidence="11">
    <location>
        <begin position="283"/>
        <end position="300"/>
    </location>
</feature>
<dbReference type="Proteomes" id="UP000198304">
    <property type="component" value="Unassembled WGS sequence"/>
</dbReference>
<feature type="transmembrane region" description="Helical" evidence="11">
    <location>
        <begin position="169"/>
        <end position="191"/>
    </location>
</feature>
<keyword evidence="6 11" id="KW-0812">Transmembrane</keyword>
<evidence type="ECO:0000256" key="6">
    <source>
        <dbReference type="ARBA" id="ARBA00022692"/>
    </source>
</evidence>
<evidence type="ECO:0000256" key="5">
    <source>
        <dbReference type="ARBA" id="ARBA00022597"/>
    </source>
</evidence>
<feature type="transmembrane region" description="Helical" evidence="11">
    <location>
        <begin position="100"/>
        <end position="119"/>
    </location>
</feature>
<comment type="function">
    <text evidence="9">Part of the binding-protein-dependent transport system for D-xylose. Probably responsible for the translocation of the substrate across the membrane.</text>
</comment>
<feature type="transmembrane region" description="Helical" evidence="11">
    <location>
        <begin position="61"/>
        <end position="94"/>
    </location>
</feature>
<evidence type="ECO:0000256" key="4">
    <source>
        <dbReference type="ARBA" id="ARBA00022519"/>
    </source>
</evidence>
<feature type="transmembrane region" description="Helical" evidence="11">
    <location>
        <begin position="237"/>
        <end position="262"/>
    </location>
</feature>
<keyword evidence="5" id="KW-0762">Sugar transport</keyword>
<feature type="transmembrane region" description="Helical" evidence="11">
    <location>
        <begin position="20"/>
        <end position="40"/>
    </location>
</feature>